<dbReference type="GO" id="GO:0008982">
    <property type="term" value="F:protein-N(PI)-phosphohistidine-sugar phosphotransferase activity"/>
    <property type="evidence" value="ECO:0007669"/>
    <property type="project" value="InterPro"/>
</dbReference>
<dbReference type="Gene3D" id="3.40.50.2300">
    <property type="match status" value="1"/>
</dbReference>
<dbReference type="Pfam" id="PF02302">
    <property type="entry name" value="PTS_IIB"/>
    <property type="match status" value="1"/>
</dbReference>
<keyword evidence="3 9" id="KW-0762">Sugar transport</keyword>
<keyword evidence="5" id="KW-0598">Phosphotransferase system</keyword>
<evidence type="ECO:0000259" key="8">
    <source>
        <dbReference type="PROSITE" id="PS51100"/>
    </source>
</evidence>
<dbReference type="RefSeq" id="WP_274958942.1">
    <property type="nucleotide sequence ID" value="NZ_DBFWWQ010000083.1"/>
</dbReference>
<evidence type="ECO:0000256" key="4">
    <source>
        <dbReference type="ARBA" id="ARBA00022679"/>
    </source>
</evidence>
<dbReference type="InterPro" id="IPR003501">
    <property type="entry name" value="PTS_EIIB_2/3"/>
</dbReference>
<proteinExistence type="predicted"/>
<keyword evidence="6" id="KW-0418">Kinase</keyword>
<accession>A0A921GF04</accession>
<keyword evidence="1" id="KW-0813">Transport</keyword>
<reference evidence="9" key="2">
    <citation type="submission" date="2021-09" db="EMBL/GenBank/DDBJ databases">
        <authorList>
            <person name="Gilroy R."/>
        </authorList>
    </citation>
    <scope>NUCLEOTIDE SEQUENCE</scope>
    <source>
        <strain evidence="9">CHK124-7917</strain>
    </source>
</reference>
<dbReference type="Proteomes" id="UP000697330">
    <property type="component" value="Unassembled WGS sequence"/>
</dbReference>
<dbReference type="InterPro" id="IPR013012">
    <property type="entry name" value="PTS_EIIB_3"/>
</dbReference>
<gene>
    <name evidence="9" type="ORF">K8U72_04690</name>
</gene>
<dbReference type="PROSITE" id="PS51100">
    <property type="entry name" value="PTS_EIIB_TYPE_3"/>
    <property type="match status" value="1"/>
</dbReference>
<dbReference type="InterPro" id="IPR036095">
    <property type="entry name" value="PTS_EIIB-like_sf"/>
</dbReference>
<feature type="modified residue" description="Phosphocysteine; by EIIA" evidence="7">
    <location>
        <position position="7"/>
    </location>
</feature>
<evidence type="ECO:0000256" key="7">
    <source>
        <dbReference type="PROSITE-ProRule" id="PRU00423"/>
    </source>
</evidence>
<sequence>MKVLIVCSGGMSSTIAEEALAKECSARGVDTEVSACGTSALEESLKDGFDAVLVAPQVRHRFKDLEAVADAAGVPIALIQPMAYSPLGGAKLYRQLAELVPGLPE</sequence>
<evidence type="ECO:0000256" key="5">
    <source>
        <dbReference type="ARBA" id="ARBA00022683"/>
    </source>
</evidence>
<dbReference type="AlphaFoldDB" id="A0A921GF04"/>
<reference evidence="9" key="1">
    <citation type="journal article" date="2021" name="PeerJ">
        <title>Extensive microbial diversity within the chicken gut microbiome revealed by metagenomics and culture.</title>
        <authorList>
            <person name="Gilroy R."/>
            <person name="Ravi A."/>
            <person name="Getino M."/>
            <person name="Pursley I."/>
            <person name="Horton D.L."/>
            <person name="Alikhan N.F."/>
            <person name="Baker D."/>
            <person name="Gharbi K."/>
            <person name="Hall N."/>
            <person name="Watson M."/>
            <person name="Adriaenssens E.M."/>
            <person name="Foster-Nyarko E."/>
            <person name="Jarju S."/>
            <person name="Secka A."/>
            <person name="Antonio M."/>
            <person name="Oren A."/>
            <person name="Chaudhuri R.R."/>
            <person name="La Ragione R."/>
            <person name="Hildebrand F."/>
            <person name="Pallen M.J."/>
        </authorList>
    </citation>
    <scope>NUCLEOTIDE SEQUENCE</scope>
    <source>
        <strain evidence="9">CHK124-7917</strain>
    </source>
</reference>
<dbReference type="SUPFAM" id="SSF52794">
    <property type="entry name" value="PTS system IIB component-like"/>
    <property type="match status" value="1"/>
</dbReference>
<evidence type="ECO:0000256" key="3">
    <source>
        <dbReference type="ARBA" id="ARBA00022597"/>
    </source>
</evidence>
<evidence type="ECO:0000313" key="10">
    <source>
        <dbReference type="Proteomes" id="UP000697330"/>
    </source>
</evidence>
<dbReference type="GO" id="GO:0016301">
    <property type="term" value="F:kinase activity"/>
    <property type="evidence" value="ECO:0007669"/>
    <property type="project" value="UniProtKB-KW"/>
</dbReference>
<protein>
    <submittedName>
        <fullName evidence="9">PTS sugar transporter subunit IIB</fullName>
    </submittedName>
</protein>
<feature type="domain" description="PTS EIIB type-3" evidence="8">
    <location>
        <begin position="1"/>
        <end position="105"/>
    </location>
</feature>
<dbReference type="InterPro" id="IPR051819">
    <property type="entry name" value="PTS_sugar-specific_EIIB"/>
</dbReference>
<name>A0A921GF04_9ACTN</name>
<evidence type="ECO:0000256" key="1">
    <source>
        <dbReference type="ARBA" id="ARBA00022448"/>
    </source>
</evidence>
<dbReference type="EMBL" id="DYWQ01000071">
    <property type="protein sequence ID" value="HJF45066.1"/>
    <property type="molecule type" value="Genomic_DNA"/>
</dbReference>
<dbReference type="PANTHER" id="PTHR34581">
    <property type="entry name" value="PTS SYSTEM N,N'-DIACETYLCHITOBIOSE-SPECIFIC EIIB COMPONENT"/>
    <property type="match status" value="1"/>
</dbReference>
<dbReference type="PANTHER" id="PTHR34581:SF2">
    <property type="entry name" value="PTS SYSTEM N,N'-DIACETYLCHITOBIOSE-SPECIFIC EIIB COMPONENT"/>
    <property type="match status" value="1"/>
</dbReference>
<organism evidence="9 10">
    <name type="scientific">Thermophilibacter provencensis</name>
    <dbReference type="NCBI Taxonomy" id="1852386"/>
    <lineage>
        <taxon>Bacteria</taxon>
        <taxon>Bacillati</taxon>
        <taxon>Actinomycetota</taxon>
        <taxon>Coriobacteriia</taxon>
        <taxon>Coriobacteriales</taxon>
        <taxon>Atopobiaceae</taxon>
        <taxon>Thermophilibacter</taxon>
    </lineage>
</organism>
<evidence type="ECO:0000256" key="6">
    <source>
        <dbReference type="ARBA" id="ARBA00022777"/>
    </source>
</evidence>
<dbReference type="GO" id="GO:0009401">
    <property type="term" value="P:phosphoenolpyruvate-dependent sugar phosphotransferase system"/>
    <property type="evidence" value="ECO:0007669"/>
    <property type="project" value="UniProtKB-KW"/>
</dbReference>
<evidence type="ECO:0000313" key="9">
    <source>
        <dbReference type="EMBL" id="HJF45066.1"/>
    </source>
</evidence>
<keyword evidence="2" id="KW-0597">Phosphoprotein</keyword>
<keyword evidence="4" id="KW-0808">Transferase</keyword>
<comment type="caution">
    <text evidence="9">The sequence shown here is derived from an EMBL/GenBank/DDBJ whole genome shotgun (WGS) entry which is preliminary data.</text>
</comment>
<evidence type="ECO:0000256" key="2">
    <source>
        <dbReference type="ARBA" id="ARBA00022553"/>
    </source>
</evidence>